<evidence type="ECO:0000313" key="2">
    <source>
        <dbReference type="EMBL" id="CCA68398.1"/>
    </source>
</evidence>
<feature type="region of interest" description="Disordered" evidence="1">
    <location>
        <begin position="99"/>
        <end position="138"/>
    </location>
</feature>
<dbReference type="EMBL" id="CAFZ01000031">
    <property type="protein sequence ID" value="CCA68398.1"/>
    <property type="molecule type" value="Genomic_DNA"/>
</dbReference>
<reference evidence="2 3" key="1">
    <citation type="journal article" date="2011" name="PLoS Pathog.">
        <title>Endophytic Life Strategies Decoded by Genome and Transcriptome Analyses of the Mutualistic Root Symbiont Piriformospora indica.</title>
        <authorList>
            <person name="Zuccaro A."/>
            <person name="Lahrmann U."/>
            <person name="Guldener U."/>
            <person name="Langen G."/>
            <person name="Pfiffi S."/>
            <person name="Biedenkopf D."/>
            <person name="Wong P."/>
            <person name="Samans B."/>
            <person name="Grimm C."/>
            <person name="Basiewicz M."/>
            <person name="Murat C."/>
            <person name="Martin F."/>
            <person name="Kogel K.H."/>
        </authorList>
    </citation>
    <scope>NUCLEOTIDE SEQUENCE [LARGE SCALE GENOMIC DNA]</scope>
    <source>
        <strain evidence="2 3">DSM 11827</strain>
    </source>
</reference>
<dbReference type="OrthoDB" id="3270586at2759"/>
<comment type="caution">
    <text evidence="2">The sequence shown here is derived from an EMBL/GenBank/DDBJ whole genome shotgun (WGS) entry which is preliminary data.</text>
</comment>
<sequence>MQEKKSKPVTYSYGRGGAGCARVGKASSTGSHDSKKRVVDPDIRPMPKMLELETARNRLTTGGRGGKNVYYHCLEPGVFQRVLEHETARIVARKAEEQANKEYKQEMKKRSKSTSLGDCHTSTSSLSPSRLGSRLRSASTSTFATTISGSSGGPPSTNLCSAIPYRSNSSWSASCPADSRATTPTPTNTVAPSTVSSKSIASRFFSPLKQQFFGRKSGYEGVNVSSVSLSGDGDSASMSKLGVAGGTLFATTSVDPTRTTAVGSTSTTFSCNENNFGGGSASTYGPSEMRSLGTSPYQYPLQGAPRPRPVHGEQAYSTSNARRYQNWIGDAELARYDEANLMFPRERTLRPSAHTRLHIADTQTEISHRNMYGAQGSKAGALVQGQPIDIGSEEGKEGQVFTCYHLPLRSNIGYHQPGRTSRDGPNAHRRYAATYI</sequence>
<feature type="region of interest" description="Disordered" evidence="1">
    <location>
        <begin position="173"/>
        <end position="196"/>
    </location>
</feature>
<feature type="region of interest" description="Disordered" evidence="1">
    <location>
        <begin position="20"/>
        <end position="40"/>
    </location>
</feature>
<evidence type="ECO:0000313" key="3">
    <source>
        <dbReference type="Proteomes" id="UP000007148"/>
    </source>
</evidence>
<feature type="compositionally biased region" description="Basic and acidic residues" evidence="1">
    <location>
        <begin position="99"/>
        <end position="108"/>
    </location>
</feature>
<accession>G4TAN8</accession>
<dbReference type="AlphaFoldDB" id="G4TAN8"/>
<evidence type="ECO:0000256" key="1">
    <source>
        <dbReference type="SAM" id="MobiDB-lite"/>
    </source>
</evidence>
<gene>
    <name evidence="2" type="ORF">PIIN_02262</name>
</gene>
<dbReference type="HOGENOM" id="CLU_628688_0_0_1"/>
<proteinExistence type="predicted"/>
<keyword evidence="3" id="KW-1185">Reference proteome</keyword>
<organism evidence="2 3">
    <name type="scientific">Serendipita indica (strain DSM 11827)</name>
    <name type="common">Root endophyte fungus</name>
    <name type="synonym">Piriformospora indica</name>
    <dbReference type="NCBI Taxonomy" id="1109443"/>
    <lineage>
        <taxon>Eukaryota</taxon>
        <taxon>Fungi</taxon>
        <taxon>Dikarya</taxon>
        <taxon>Basidiomycota</taxon>
        <taxon>Agaricomycotina</taxon>
        <taxon>Agaricomycetes</taxon>
        <taxon>Sebacinales</taxon>
        <taxon>Serendipitaceae</taxon>
        <taxon>Serendipita</taxon>
    </lineage>
</organism>
<protein>
    <submittedName>
        <fullName evidence="2">Uncharacterized protein</fullName>
    </submittedName>
</protein>
<feature type="compositionally biased region" description="Low complexity" evidence="1">
    <location>
        <begin position="181"/>
        <end position="196"/>
    </location>
</feature>
<dbReference type="InParanoid" id="G4TAN8"/>
<name>G4TAN8_SERID</name>
<feature type="compositionally biased region" description="Low complexity" evidence="1">
    <location>
        <begin position="121"/>
        <end position="138"/>
    </location>
</feature>
<dbReference type="Proteomes" id="UP000007148">
    <property type="component" value="Unassembled WGS sequence"/>
</dbReference>